<evidence type="ECO:0000256" key="5">
    <source>
        <dbReference type="ARBA" id="ARBA00022679"/>
    </source>
</evidence>
<dbReference type="InterPro" id="IPR036390">
    <property type="entry name" value="WH_DNA-bd_sf"/>
</dbReference>
<dbReference type="InterPro" id="IPR036095">
    <property type="entry name" value="PTS_EIIB-like_sf"/>
</dbReference>
<dbReference type="SUPFAM" id="SSF55804">
    <property type="entry name" value="Phoshotransferase/anion transport protein"/>
    <property type="match status" value="1"/>
</dbReference>
<dbReference type="SUPFAM" id="SSF63520">
    <property type="entry name" value="PTS-regulatory domain, PRD"/>
    <property type="match status" value="1"/>
</dbReference>
<dbReference type="Gene3D" id="3.40.50.2300">
    <property type="match status" value="1"/>
</dbReference>
<dbReference type="GO" id="GO:0006355">
    <property type="term" value="P:regulation of DNA-templated transcription"/>
    <property type="evidence" value="ECO:0007669"/>
    <property type="project" value="InterPro"/>
</dbReference>
<dbReference type="GO" id="GO:0009401">
    <property type="term" value="P:phosphoenolpyruvate-dependent sugar phosphotransferase system"/>
    <property type="evidence" value="ECO:0007669"/>
    <property type="project" value="UniProtKB-KW"/>
</dbReference>
<keyword evidence="2" id="KW-0813">Transport</keyword>
<dbReference type="RefSeq" id="WP_278640226.1">
    <property type="nucleotide sequence ID" value="NZ_CAUFDR010000037.1"/>
</dbReference>
<evidence type="ECO:0000256" key="8">
    <source>
        <dbReference type="ARBA" id="ARBA00037387"/>
    </source>
</evidence>
<dbReference type="GO" id="GO:0016301">
    <property type="term" value="F:kinase activity"/>
    <property type="evidence" value="ECO:0007669"/>
    <property type="project" value="UniProtKB-KW"/>
</dbReference>
<dbReference type="InterPro" id="IPR013196">
    <property type="entry name" value="HTH_11"/>
</dbReference>
<keyword evidence="3" id="KW-0963">Cytoplasm</keyword>
<evidence type="ECO:0000256" key="2">
    <source>
        <dbReference type="ARBA" id="ARBA00022448"/>
    </source>
</evidence>
<feature type="domain" description="PTS EIIA type-2" evidence="11">
    <location>
        <begin position="546"/>
        <end position="687"/>
    </location>
</feature>
<evidence type="ECO:0000259" key="12">
    <source>
        <dbReference type="PROSITE" id="PS51099"/>
    </source>
</evidence>
<dbReference type="SUPFAM" id="SSF52794">
    <property type="entry name" value="PTS system IIB component-like"/>
    <property type="match status" value="1"/>
</dbReference>
<dbReference type="GO" id="GO:0008982">
    <property type="term" value="F:protein-N(PI)-phosphohistidine-sugar phosphotransferase activity"/>
    <property type="evidence" value="ECO:0007669"/>
    <property type="project" value="InterPro"/>
</dbReference>
<dbReference type="Pfam" id="PF00874">
    <property type="entry name" value="PRD"/>
    <property type="match status" value="1"/>
</dbReference>
<dbReference type="InterPro" id="IPR002178">
    <property type="entry name" value="PTS_EIIA_type-2_dom"/>
</dbReference>
<dbReference type="InterPro" id="IPR011608">
    <property type="entry name" value="PRD"/>
</dbReference>
<evidence type="ECO:0000256" key="4">
    <source>
        <dbReference type="ARBA" id="ARBA00022553"/>
    </source>
</evidence>
<comment type="function">
    <text evidence="8">The phosphoenolpyruvate-dependent sugar phosphotransferase system (sugar PTS), a major carbohydrate active transport system, catalyzes the phosphorylation of incoming sugar substrates concomitantly with their translocation across the cell membrane. The enzyme II UlaABC PTS system is involved in ascorbate transport.</text>
</comment>
<dbReference type="SUPFAM" id="SSF46785">
    <property type="entry name" value="Winged helix' DNA-binding domain"/>
    <property type="match status" value="1"/>
</dbReference>
<dbReference type="Pfam" id="PF00359">
    <property type="entry name" value="PTS_EIIA_2"/>
    <property type="match status" value="1"/>
</dbReference>
<organism evidence="14 15">
    <name type="scientific">Amedibacillus dolichus</name>
    <dbReference type="NCBI Taxonomy" id="31971"/>
    <lineage>
        <taxon>Bacteria</taxon>
        <taxon>Bacillati</taxon>
        <taxon>Bacillota</taxon>
        <taxon>Erysipelotrichia</taxon>
        <taxon>Erysipelotrichales</taxon>
        <taxon>Erysipelotrichaceae</taxon>
        <taxon>Amedibacillus</taxon>
    </lineage>
</organism>
<comment type="subcellular location">
    <subcellularLocation>
        <location evidence="1">Cytoplasm</location>
    </subcellularLocation>
</comment>
<dbReference type="Gene3D" id="1.10.10.10">
    <property type="entry name" value="Winged helix-like DNA-binding domain superfamily/Winged helix DNA-binding domain"/>
    <property type="match status" value="1"/>
</dbReference>
<proteinExistence type="predicted"/>
<dbReference type="InterPro" id="IPR013011">
    <property type="entry name" value="PTS_EIIB_2"/>
</dbReference>
<feature type="domain" description="PTS EIIB type-2" evidence="12">
    <location>
        <begin position="403"/>
        <end position="490"/>
    </location>
</feature>
<dbReference type="CDD" id="cd05568">
    <property type="entry name" value="PTS_IIB_bgl_like"/>
    <property type="match status" value="1"/>
</dbReference>
<dbReference type="EMBL" id="JAGZMZ010000011">
    <property type="protein sequence ID" value="MBS4884264.1"/>
    <property type="molecule type" value="Genomic_DNA"/>
</dbReference>
<name>A0A942ZXF4_9FIRM</name>
<keyword evidence="4" id="KW-0597">Phosphoprotein</keyword>
<keyword evidence="7" id="KW-0418">Kinase</keyword>
<evidence type="ECO:0000259" key="13">
    <source>
        <dbReference type="PROSITE" id="PS51372"/>
    </source>
</evidence>
<evidence type="ECO:0000313" key="14">
    <source>
        <dbReference type="EMBL" id="MBS4884264.1"/>
    </source>
</evidence>
<evidence type="ECO:0000256" key="6">
    <source>
        <dbReference type="ARBA" id="ARBA00022683"/>
    </source>
</evidence>
<protein>
    <recommendedName>
        <fullName evidence="9">Ascorbate-specific PTS system EIIA component</fullName>
    </recommendedName>
    <alternativeName>
        <fullName evidence="10">Ascorbate-specific phosphotransferase enzyme IIA component</fullName>
    </alternativeName>
</protein>
<dbReference type="PANTHER" id="PTHR36203:SF1">
    <property type="entry name" value="ASCORBATE-SPECIFIC PTS SYSTEM EIIA COMPONENT"/>
    <property type="match status" value="1"/>
</dbReference>
<evidence type="ECO:0000256" key="7">
    <source>
        <dbReference type="ARBA" id="ARBA00022777"/>
    </source>
</evidence>
<evidence type="ECO:0000256" key="3">
    <source>
        <dbReference type="ARBA" id="ARBA00022490"/>
    </source>
</evidence>
<dbReference type="InterPro" id="IPR051351">
    <property type="entry name" value="Ascorbate-PTS_EIIA_comp"/>
</dbReference>
<dbReference type="GO" id="GO:0005737">
    <property type="term" value="C:cytoplasm"/>
    <property type="evidence" value="ECO:0007669"/>
    <property type="project" value="UniProtKB-SubCell"/>
</dbReference>
<evidence type="ECO:0000313" key="15">
    <source>
        <dbReference type="Proteomes" id="UP000753219"/>
    </source>
</evidence>
<gene>
    <name evidence="14" type="ORF">KHZ85_05805</name>
</gene>
<keyword evidence="5" id="KW-0808">Transferase</keyword>
<dbReference type="InterPro" id="IPR016152">
    <property type="entry name" value="PTrfase/Anion_transptr"/>
</dbReference>
<dbReference type="PROSITE" id="PS51372">
    <property type="entry name" value="PRD_2"/>
    <property type="match status" value="1"/>
</dbReference>
<dbReference type="Pfam" id="PF08279">
    <property type="entry name" value="HTH_11"/>
    <property type="match status" value="1"/>
</dbReference>
<dbReference type="PROSITE" id="PS51099">
    <property type="entry name" value="PTS_EIIB_TYPE_2"/>
    <property type="match status" value="1"/>
</dbReference>
<dbReference type="Gene3D" id="3.40.930.10">
    <property type="entry name" value="Mannitol-specific EII, Chain A"/>
    <property type="match status" value="1"/>
</dbReference>
<dbReference type="InterPro" id="IPR036634">
    <property type="entry name" value="PRD_sf"/>
</dbReference>
<dbReference type="Gene3D" id="1.10.1790.10">
    <property type="entry name" value="PRD domain"/>
    <property type="match status" value="1"/>
</dbReference>
<accession>A0A942ZXF4</accession>
<evidence type="ECO:0000259" key="11">
    <source>
        <dbReference type="PROSITE" id="PS51094"/>
    </source>
</evidence>
<evidence type="ECO:0000256" key="9">
    <source>
        <dbReference type="ARBA" id="ARBA00041175"/>
    </source>
</evidence>
<sequence length="689" mass="80038">MSLDKRGFQILMMLVNHPAISGAQLEKELNLSRKQISYSLQKINYYLNENGFEEIKRLKTGKFVISKDIIANYKVSENTYNEKEYVFEENERLKFIIMILLAHKEELSIQHFTNILKISKNTVINDMKKLQMNILDSYDLKLLYDRSKGYYIVGKEYEKRNLIIYLVRSILKSLNGKSMLVSVLEINEDVLNGFKSDVEKVESLLKVQYTDERIREIPYILYFLYLRIKAGKHLDVLPEDYQHIVGTKEYGIILKVFEKYRIENAMDKIFIVTQFQISSINYADGYDASFELELFEAASKVLHNFENLVCVTFKDRKSLLDALIQHLRPAMYRIRYHYHIEGQILNMILPQHSYLFELTRHAMQPFEEMIKSPFPEEELAYITILFGGWMTKEGTLEMVEKKRRAIVVCTNGVSISNFLFLKLQKAFPELEFICTLSSRQFYEFEQEFDAVFTTVSLDTDKSQFLVKPIMNENDVVTLRKKVFNELLNRSAYEVNSSSIIQVIEKYVDIKDYQGLKNSLKNYLGEENYSQNVVSNEKVSNDVGLVDLLTEDMIRVENTIEDWRVAIQLAAKPLLMQGAIEESYIEQMIRTIESDKPIWTIADGLILAHAGIDEGVNHLGMSLLKLDEAVIMNEYMEASIIVVIATPNKDVHLKALYALIEITEDDEILAQLKNAATKEELLSIISKERI</sequence>
<evidence type="ECO:0000256" key="10">
    <source>
        <dbReference type="ARBA" id="ARBA00042072"/>
    </source>
</evidence>
<comment type="caution">
    <text evidence="14">The sequence shown here is derived from an EMBL/GenBank/DDBJ whole genome shotgun (WGS) entry which is preliminary data.</text>
</comment>
<dbReference type="Proteomes" id="UP000753219">
    <property type="component" value="Unassembled WGS sequence"/>
</dbReference>
<keyword evidence="6" id="KW-0598">Phosphotransferase system</keyword>
<dbReference type="InterPro" id="IPR036388">
    <property type="entry name" value="WH-like_DNA-bd_sf"/>
</dbReference>
<dbReference type="PROSITE" id="PS51094">
    <property type="entry name" value="PTS_EIIA_TYPE_2"/>
    <property type="match status" value="1"/>
</dbReference>
<reference evidence="14" key="1">
    <citation type="submission" date="2021-02" db="EMBL/GenBank/DDBJ databases">
        <title>Infant gut strain persistence is associated with maternal origin, phylogeny, and functional potential including surface adhesion and iron acquisition.</title>
        <authorList>
            <person name="Lou Y.C."/>
        </authorList>
    </citation>
    <scope>NUCLEOTIDE SEQUENCE</scope>
    <source>
        <strain evidence="14">L3_108_103G1_dasL3_108_103G1_concoct_2</strain>
    </source>
</reference>
<evidence type="ECO:0000256" key="1">
    <source>
        <dbReference type="ARBA" id="ARBA00004496"/>
    </source>
</evidence>
<dbReference type="AlphaFoldDB" id="A0A942ZXF4"/>
<feature type="domain" description="PRD" evidence="13">
    <location>
        <begin position="289"/>
        <end position="396"/>
    </location>
</feature>
<dbReference type="PANTHER" id="PTHR36203">
    <property type="entry name" value="ASCORBATE-SPECIFIC PTS SYSTEM EIIA COMPONENT"/>
    <property type="match status" value="1"/>
</dbReference>